<name>A0A037ZHP2_9RHOB</name>
<comment type="caution">
    <text evidence="3">The sequence shown here is derived from an EMBL/GenBank/DDBJ whole genome shotgun (WGS) entry which is preliminary data.</text>
</comment>
<evidence type="ECO:0000313" key="4">
    <source>
        <dbReference type="Proteomes" id="UP000026249"/>
    </source>
</evidence>
<feature type="transmembrane region" description="Helical" evidence="2">
    <location>
        <begin position="91"/>
        <end position="112"/>
    </location>
</feature>
<keyword evidence="4" id="KW-1185">Reference proteome</keyword>
<protein>
    <recommendedName>
        <fullName evidence="5">Cytochrome C</fullName>
    </recommendedName>
</protein>
<accession>A0A037ZHP2</accession>
<feature type="transmembrane region" description="Helical" evidence="2">
    <location>
        <begin position="6"/>
        <end position="23"/>
    </location>
</feature>
<evidence type="ECO:0000313" key="3">
    <source>
        <dbReference type="EMBL" id="KAJ55658.1"/>
    </source>
</evidence>
<sequence>MEFWLVATGLVAIVAISLIVALMRGRPVGTDTAPDMQVYKDQLSEIQRDLDRGVLNETEAERTRVEIARRALEADKAAQAMSAGAALPRPVTLGLSVLVLMVLIGGTGAVYWQLGAPGYADLPLEIRKASAEERRATRMSQAEAEAQLPPAPLITPEDPDTAALIKQLRDVVAERPDDERGLTLLAGYEGWLGNFKAAYTAIGQVILIRGDEAQAEDYVALTEMMVQAAGGYVSPEAEAAIEQVLARDPNNGAARYFLGLMYAQNDRPDVAFRLWRILLNESTPQAPWYPVLISELPGLAEAAGARFTPPQEASSAPGPSAEDMAAAAEMAPEDREAMIRGMVEGLADELATQGGPADKWARLIRALGVLGETDRAQAIYEEALSVFAGQDSDIGQLTTAAQSIGLAE</sequence>
<dbReference type="EMBL" id="JFKE01000004">
    <property type="protein sequence ID" value="KAJ55658.1"/>
    <property type="molecule type" value="Genomic_DNA"/>
</dbReference>
<reference evidence="3 4" key="1">
    <citation type="submission" date="2014-03" db="EMBL/GenBank/DDBJ databases">
        <title>Draft Genome Sequence of Actibacterium mucosum KCTC 23349, a Marine Alphaproteobacterium with Complex Ionic Requirements Isolated from Mediterranean Seawater at Malvarrosa Beach, Valencia, Spain.</title>
        <authorList>
            <person name="Arahal D.R."/>
            <person name="Shao Z."/>
            <person name="Lai Q."/>
            <person name="Pujalte M.J."/>
        </authorList>
    </citation>
    <scope>NUCLEOTIDE SEQUENCE [LARGE SCALE GENOMIC DNA]</scope>
    <source>
        <strain evidence="3 4">KCTC 23349</strain>
    </source>
</reference>
<dbReference type="SUPFAM" id="SSF48452">
    <property type="entry name" value="TPR-like"/>
    <property type="match status" value="1"/>
</dbReference>
<dbReference type="AlphaFoldDB" id="A0A037ZHP2"/>
<dbReference type="Proteomes" id="UP000026249">
    <property type="component" value="Unassembled WGS sequence"/>
</dbReference>
<dbReference type="GO" id="GO:0017004">
    <property type="term" value="P:cytochrome complex assembly"/>
    <property type="evidence" value="ECO:0007669"/>
    <property type="project" value="UniProtKB-KW"/>
</dbReference>
<dbReference type="OrthoDB" id="9815847at2"/>
<evidence type="ECO:0000256" key="2">
    <source>
        <dbReference type="SAM" id="Phobius"/>
    </source>
</evidence>
<keyword evidence="2" id="KW-0472">Membrane</keyword>
<proteinExistence type="predicted"/>
<organism evidence="3 4">
    <name type="scientific">Actibacterium mucosum KCTC 23349</name>
    <dbReference type="NCBI Taxonomy" id="1454373"/>
    <lineage>
        <taxon>Bacteria</taxon>
        <taxon>Pseudomonadati</taxon>
        <taxon>Pseudomonadota</taxon>
        <taxon>Alphaproteobacteria</taxon>
        <taxon>Rhodobacterales</taxon>
        <taxon>Roseobacteraceae</taxon>
        <taxon>Actibacterium</taxon>
    </lineage>
</organism>
<dbReference type="NCBIfam" id="TIGR03142">
    <property type="entry name" value="cytochro_ccmI"/>
    <property type="match status" value="1"/>
</dbReference>
<keyword evidence="1" id="KW-0201">Cytochrome c-type biogenesis</keyword>
<keyword evidence="2" id="KW-0812">Transmembrane</keyword>
<dbReference type="STRING" id="1454373.ACMU_13280"/>
<evidence type="ECO:0008006" key="5">
    <source>
        <dbReference type="Google" id="ProtNLM"/>
    </source>
</evidence>
<dbReference type="InterPro" id="IPR017560">
    <property type="entry name" value="Cyt_c_biogenesis_CcmI"/>
</dbReference>
<dbReference type="RefSeq" id="WP_035259846.1">
    <property type="nucleotide sequence ID" value="NZ_JFKE01000004.1"/>
</dbReference>
<dbReference type="InterPro" id="IPR011990">
    <property type="entry name" value="TPR-like_helical_dom_sf"/>
</dbReference>
<keyword evidence="2" id="KW-1133">Transmembrane helix</keyword>
<dbReference type="Gene3D" id="1.25.40.10">
    <property type="entry name" value="Tetratricopeptide repeat domain"/>
    <property type="match status" value="1"/>
</dbReference>
<gene>
    <name evidence="3" type="ORF">ACMU_13280</name>
</gene>
<evidence type="ECO:0000256" key="1">
    <source>
        <dbReference type="ARBA" id="ARBA00022748"/>
    </source>
</evidence>